<evidence type="ECO:0000313" key="2">
    <source>
        <dbReference type="Proteomes" id="UP001500298"/>
    </source>
</evidence>
<organism evidence="1 2">
    <name type="scientific">Algivirga pacifica</name>
    <dbReference type="NCBI Taxonomy" id="1162670"/>
    <lineage>
        <taxon>Bacteria</taxon>
        <taxon>Pseudomonadati</taxon>
        <taxon>Bacteroidota</taxon>
        <taxon>Cytophagia</taxon>
        <taxon>Cytophagales</taxon>
        <taxon>Flammeovirgaceae</taxon>
        <taxon>Algivirga</taxon>
    </lineage>
</organism>
<dbReference type="Proteomes" id="UP001500298">
    <property type="component" value="Unassembled WGS sequence"/>
</dbReference>
<accession>A0ABP9DLM3</accession>
<name>A0ABP9DLM3_9BACT</name>
<dbReference type="RefSeq" id="WP_345375246.1">
    <property type="nucleotide sequence ID" value="NZ_BAABJX010000070.1"/>
</dbReference>
<protein>
    <recommendedName>
        <fullName evidence="3">Arrestin-like N-terminal domain-containing protein</fullName>
    </recommendedName>
</protein>
<evidence type="ECO:0008006" key="3">
    <source>
        <dbReference type="Google" id="ProtNLM"/>
    </source>
</evidence>
<sequence length="159" mass="17928">MGLFDKIKSVANMVTGGAAEVVASIDHDGELVLGEPFKIRVQALAKSNLSIDKVYLKLKSEERVEVEGIEVEYEEDGEREIEHTIARKTTVTYEHELLVAGPQTLNDGETYEWEIEVSIPENNNGTYRGIHAKHEWKFFVGLDAFGNDPDTGWIPFEIY</sequence>
<reference evidence="2" key="1">
    <citation type="journal article" date="2019" name="Int. J. Syst. Evol. Microbiol.">
        <title>The Global Catalogue of Microorganisms (GCM) 10K type strain sequencing project: providing services to taxonomists for standard genome sequencing and annotation.</title>
        <authorList>
            <consortium name="The Broad Institute Genomics Platform"/>
            <consortium name="The Broad Institute Genome Sequencing Center for Infectious Disease"/>
            <person name="Wu L."/>
            <person name="Ma J."/>
        </authorList>
    </citation>
    <scope>NUCLEOTIDE SEQUENCE [LARGE SCALE GENOMIC DNA]</scope>
    <source>
        <strain evidence="2">JCM 18326</strain>
    </source>
</reference>
<dbReference type="Gene3D" id="2.60.40.640">
    <property type="match status" value="1"/>
</dbReference>
<proteinExistence type="predicted"/>
<gene>
    <name evidence="1" type="ORF">GCM10023331_40740</name>
</gene>
<dbReference type="InterPro" id="IPR014752">
    <property type="entry name" value="Arrestin-like_C"/>
</dbReference>
<comment type="caution">
    <text evidence="1">The sequence shown here is derived from an EMBL/GenBank/DDBJ whole genome shotgun (WGS) entry which is preliminary data.</text>
</comment>
<keyword evidence="2" id="KW-1185">Reference proteome</keyword>
<dbReference type="EMBL" id="BAABJX010000070">
    <property type="protein sequence ID" value="GAA4852077.1"/>
    <property type="molecule type" value="Genomic_DNA"/>
</dbReference>
<evidence type="ECO:0000313" key="1">
    <source>
        <dbReference type="EMBL" id="GAA4852077.1"/>
    </source>
</evidence>